<evidence type="ECO:0000256" key="1">
    <source>
        <dbReference type="SAM" id="SignalP"/>
    </source>
</evidence>
<feature type="chain" id="PRO_5042702871" evidence="1">
    <location>
        <begin position="23"/>
        <end position="437"/>
    </location>
</feature>
<keyword evidence="1" id="KW-0732">Signal</keyword>
<dbReference type="GO" id="GO:0004806">
    <property type="term" value="F:triacylglycerol lipase activity"/>
    <property type="evidence" value="ECO:0007669"/>
    <property type="project" value="InterPro"/>
</dbReference>
<dbReference type="Pfam" id="PF03583">
    <property type="entry name" value="LIP"/>
    <property type="match status" value="1"/>
</dbReference>
<protein>
    <submittedName>
        <fullName evidence="3">Alpha/beta fold hydrolase</fullName>
    </submittedName>
    <submittedName>
        <fullName evidence="2">Lipase</fullName>
    </submittedName>
</protein>
<dbReference type="KEGG" id="poh:DPM16_08000"/>
<dbReference type="InterPro" id="IPR029058">
    <property type="entry name" value="AB_hydrolase_fold"/>
</dbReference>
<proteinExistence type="predicted"/>
<organism evidence="2 4">
    <name type="scientific">Polynucleobacter paneuropaeus</name>
    <dbReference type="NCBI Taxonomy" id="2527775"/>
    <lineage>
        <taxon>Bacteria</taxon>
        <taxon>Pseudomonadati</taxon>
        <taxon>Pseudomonadota</taxon>
        <taxon>Betaproteobacteria</taxon>
        <taxon>Burkholderiales</taxon>
        <taxon>Burkholderiaceae</taxon>
        <taxon>Polynucleobacter</taxon>
    </lineage>
</organism>
<evidence type="ECO:0000313" key="3">
    <source>
        <dbReference type="EMBL" id="MBT8551613.1"/>
    </source>
</evidence>
<reference evidence="3" key="3">
    <citation type="journal article" date="2021" name="Genome Biol. Evol.">
        <title>Continental-Scale Gene Flow Prevents Allopatric Divergence of Pelagic Freshwater Bacteria.</title>
        <authorList>
            <person name="Hoetzinger M."/>
            <person name="Pitt A."/>
            <person name="Huemer A."/>
            <person name="Hahn M.W."/>
        </authorList>
    </citation>
    <scope>NUCLEOTIDE SEQUENCE</scope>
    <source>
        <strain evidence="3">SM1-W8</strain>
    </source>
</reference>
<dbReference type="EMBL" id="CP030085">
    <property type="protein sequence ID" value="AWW50537.1"/>
    <property type="molecule type" value="Genomic_DNA"/>
</dbReference>
<dbReference type="Proteomes" id="UP000783102">
    <property type="component" value="Unassembled WGS sequence"/>
</dbReference>
<dbReference type="PANTHER" id="PTHR34853:SF1">
    <property type="entry name" value="LIPASE 5"/>
    <property type="match status" value="1"/>
</dbReference>
<accession>A0A2Z4JUL3</accession>
<evidence type="ECO:0000313" key="2">
    <source>
        <dbReference type="EMBL" id="AWW50537.1"/>
    </source>
</evidence>
<dbReference type="RefSeq" id="WP_112205667.1">
    <property type="nucleotide sequence ID" value="NZ_CBCSBS010000002.1"/>
</dbReference>
<keyword evidence="3" id="KW-0378">Hydrolase</keyword>
<dbReference type="Gene3D" id="3.40.50.1820">
    <property type="entry name" value="alpha/beta hydrolase"/>
    <property type="match status" value="2"/>
</dbReference>
<dbReference type="GO" id="GO:0016042">
    <property type="term" value="P:lipid catabolic process"/>
    <property type="evidence" value="ECO:0007669"/>
    <property type="project" value="InterPro"/>
</dbReference>
<reference evidence="2" key="2">
    <citation type="journal article" date="2019" name="Int. J. Syst. Evol. Microbiol.">
        <title>Polynucleobacter paneuropaeus sp. nov., characterized by six strains isolated from freshwater lakes located along a 3000 km north-south cross-section across Europe.</title>
        <authorList>
            <person name="Hoetzinger M."/>
            <person name="Schmidt J."/>
            <person name="Pitt A."/>
            <person name="Koll U."/>
            <person name="Lang E."/>
            <person name="Hahn M.W."/>
        </authorList>
    </citation>
    <scope>NUCLEOTIDE SEQUENCE</scope>
    <source>
        <strain evidence="2">MG-25-Pas1-D2</strain>
    </source>
</reference>
<dbReference type="Proteomes" id="UP000248592">
    <property type="component" value="Chromosome"/>
</dbReference>
<evidence type="ECO:0000313" key="4">
    <source>
        <dbReference type="Proteomes" id="UP000248592"/>
    </source>
</evidence>
<dbReference type="SUPFAM" id="SSF53474">
    <property type="entry name" value="alpha/beta-Hydrolases"/>
    <property type="match status" value="1"/>
</dbReference>
<dbReference type="AlphaFoldDB" id="A0A2Z4JUL3"/>
<gene>
    <name evidence="3" type="ORF">G6731_06530</name>
    <name evidence="2" type="ORF">Pas1_09175</name>
</gene>
<dbReference type="PIRSF" id="PIRSF029171">
    <property type="entry name" value="Esterase_LipA"/>
    <property type="match status" value="1"/>
</dbReference>
<name>A0A2Z4JUL3_9BURK</name>
<reference evidence="4" key="1">
    <citation type="submission" date="2018-06" db="EMBL/GenBank/DDBJ databases">
        <title>Description of a new Polynucleobacter species.</title>
        <authorList>
            <person name="Hahn M.W."/>
        </authorList>
    </citation>
    <scope>NUCLEOTIDE SEQUENCE [LARGE SCALE GENOMIC DNA]</scope>
    <source>
        <strain evidence="4">MG-25-Pas1-D2</strain>
    </source>
</reference>
<dbReference type="InterPro" id="IPR005152">
    <property type="entry name" value="Lipase_secreted"/>
</dbReference>
<sequence length="437" mass="46533">MKFYLHCVLALMSSTISFIASAQSSSTPVYLPTFYESVMKMHPEGKLGQVIKKESISTTIAGARAWRIAYISSDLAGRKTISTGLIVAPVGRAPKDGRPVIAWAHGTTGTAQNCGPSQLPNPAQPLSEYFLIGGNAGTDYGLPAVEKFIQDGYIVVATDYQGQGGGGKHQYMVSGTQARDAINSIRAAGDMKEIGAGKKAMIYGWSQGGGTVLAAASSPDYIAQKGTAFDGIEFVGFVALAPPDVSATISARPNDPAIADQFVGQLLQTFSANVMDFTHASMTFWAIPNGFSNTHLEDIFTPEGAQAMNAIYTGKCIHTAADTITYNYGDTYKTLLKTKADNTLAWAQAIYDSGVAKVKPVAPVIIFWGTKDTAVPPVMGDLYRQQMCKLGANVTRIQLPGEQTHYTTPPVSEPMYVPWVEARFAGKPADNGCAGLQ</sequence>
<dbReference type="PANTHER" id="PTHR34853">
    <property type="match status" value="1"/>
</dbReference>
<dbReference type="EMBL" id="JAANEY010000001">
    <property type="protein sequence ID" value="MBT8551613.1"/>
    <property type="molecule type" value="Genomic_DNA"/>
</dbReference>
<feature type="signal peptide" evidence="1">
    <location>
        <begin position="1"/>
        <end position="22"/>
    </location>
</feature>